<protein>
    <recommendedName>
        <fullName evidence="3">HAT C-terminal dimerisation domain-containing protein</fullName>
    </recommendedName>
</protein>
<reference evidence="1 2" key="1">
    <citation type="submission" date="2018-06" db="EMBL/GenBank/DDBJ databases">
        <title>A transcriptomic atlas of mushroom development highlights an independent origin of complex multicellularity.</title>
        <authorList>
            <consortium name="DOE Joint Genome Institute"/>
            <person name="Krizsan K."/>
            <person name="Almasi E."/>
            <person name="Merenyi Z."/>
            <person name="Sahu N."/>
            <person name="Viragh M."/>
            <person name="Koszo T."/>
            <person name="Mondo S."/>
            <person name="Kiss B."/>
            <person name="Balint B."/>
            <person name="Kues U."/>
            <person name="Barry K."/>
            <person name="Hegedus J.C."/>
            <person name="Henrissat B."/>
            <person name="Johnson J."/>
            <person name="Lipzen A."/>
            <person name="Ohm R."/>
            <person name="Nagy I."/>
            <person name="Pangilinan J."/>
            <person name="Yan J."/>
            <person name="Xiong Y."/>
            <person name="Grigoriev I.V."/>
            <person name="Hibbett D.S."/>
            <person name="Nagy L.G."/>
        </authorList>
    </citation>
    <scope>NUCLEOTIDE SEQUENCE [LARGE SCALE GENOMIC DNA]</scope>
    <source>
        <strain evidence="1 2">SZMC22713</strain>
    </source>
</reference>
<dbReference type="Proteomes" id="UP000294933">
    <property type="component" value="Unassembled WGS sequence"/>
</dbReference>
<dbReference type="VEuPathDB" id="FungiDB:BD410DRAFT_733876"/>
<evidence type="ECO:0000313" key="2">
    <source>
        <dbReference type="Proteomes" id="UP000294933"/>
    </source>
</evidence>
<sequence length="77" mass="8323">ASSTDVERTFSRGGLTVSKRRHALSDESMRAATVLSSWLDVEGLVPEAQIIEHFREKNSRFVKAVGAASEGESVSST</sequence>
<dbReference type="OrthoDB" id="3268424at2759"/>
<evidence type="ECO:0000313" key="1">
    <source>
        <dbReference type="EMBL" id="TDL14569.1"/>
    </source>
</evidence>
<organism evidence="1 2">
    <name type="scientific">Rickenella mellea</name>
    <dbReference type="NCBI Taxonomy" id="50990"/>
    <lineage>
        <taxon>Eukaryota</taxon>
        <taxon>Fungi</taxon>
        <taxon>Dikarya</taxon>
        <taxon>Basidiomycota</taxon>
        <taxon>Agaricomycotina</taxon>
        <taxon>Agaricomycetes</taxon>
        <taxon>Hymenochaetales</taxon>
        <taxon>Rickenellaceae</taxon>
        <taxon>Rickenella</taxon>
    </lineage>
</organism>
<feature type="non-terminal residue" evidence="1">
    <location>
        <position position="1"/>
    </location>
</feature>
<dbReference type="STRING" id="50990.A0A4Y7PJ45"/>
<gene>
    <name evidence="1" type="ORF">BD410DRAFT_733876</name>
</gene>
<dbReference type="EMBL" id="ML170325">
    <property type="protein sequence ID" value="TDL14569.1"/>
    <property type="molecule type" value="Genomic_DNA"/>
</dbReference>
<keyword evidence="2" id="KW-1185">Reference proteome</keyword>
<accession>A0A4Y7PJ45</accession>
<name>A0A4Y7PJ45_9AGAM</name>
<evidence type="ECO:0008006" key="3">
    <source>
        <dbReference type="Google" id="ProtNLM"/>
    </source>
</evidence>
<proteinExistence type="predicted"/>
<dbReference type="AlphaFoldDB" id="A0A4Y7PJ45"/>